<dbReference type="Pfam" id="PF14471">
    <property type="entry name" value="DUF4428"/>
    <property type="match status" value="1"/>
</dbReference>
<accession>A0ABS9M939</accession>
<protein>
    <submittedName>
        <fullName evidence="3">DUF4428 domain-containing protein</fullName>
    </submittedName>
</protein>
<dbReference type="InterPro" id="IPR027872">
    <property type="entry name" value="DUF4428"/>
</dbReference>
<feature type="domain" description="DUF4428" evidence="2">
    <location>
        <begin position="13"/>
        <end position="60"/>
    </location>
</feature>
<evidence type="ECO:0000313" key="3">
    <source>
        <dbReference type="EMBL" id="MCG4527288.1"/>
    </source>
</evidence>
<reference evidence="3 4" key="1">
    <citation type="submission" date="2022-01" db="EMBL/GenBank/DDBJ databases">
        <title>Collection of gut derived symbiotic bacterial strains cultured from healthy donors.</title>
        <authorList>
            <person name="Lin H."/>
            <person name="Kohout C."/>
            <person name="Waligurski E."/>
            <person name="Pamer E.G."/>
        </authorList>
    </citation>
    <scope>NUCLEOTIDE SEQUENCE [LARGE SCALE GENOMIC DNA]</scope>
    <source>
        <strain evidence="3 4">DFI.3.7</strain>
    </source>
</reference>
<organism evidence="3 4">
    <name type="scientific">Intestinimonas massiliensis</name>
    <name type="common">ex Afouda et al. 2020</name>
    <dbReference type="NCBI Taxonomy" id="1673721"/>
    <lineage>
        <taxon>Bacteria</taxon>
        <taxon>Bacillati</taxon>
        <taxon>Bacillota</taxon>
        <taxon>Clostridia</taxon>
        <taxon>Eubacteriales</taxon>
        <taxon>Intestinimonas</taxon>
    </lineage>
</organism>
<evidence type="ECO:0000313" key="4">
    <source>
        <dbReference type="Proteomes" id="UP001200313"/>
    </source>
</evidence>
<gene>
    <name evidence="3" type="ORF">L0P79_09375</name>
</gene>
<comment type="caution">
    <text evidence="3">The sequence shown here is derived from an EMBL/GenBank/DDBJ whole genome shotgun (WGS) entry which is preliminary data.</text>
</comment>
<evidence type="ECO:0000256" key="1">
    <source>
        <dbReference type="SAM" id="MobiDB-lite"/>
    </source>
</evidence>
<proteinExistence type="predicted"/>
<name>A0ABS9M939_9FIRM</name>
<feature type="region of interest" description="Disordered" evidence="1">
    <location>
        <begin position="184"/>
        <end position="212"/>
    </location>
</feature>
<sequence length="283" mass="31332">MMGLFGKLFDKKECSVCGGEIGLLGNRKLEDGNLCKECAAKLSPWFSDRRQSTVAEIQEQLTYREANQAKVSSFRTTRTLGERTKVLLDEDAGLFMVTSARNWEEANPDVLSFSDVTGCKLDIDERRTEIEYRDKDGERQSFNPKRYAYSYDFYIVINVNNPYFSEIRFQLNSSSVDNDEETLLDGPNAMRRPRGGLRAKAGGMGGGSLTSNAEEVRSSVEYRQYEEMGCEIRDALLQVRQQAREEAAAAAAPKAAVTCPYCGATTTPDASGCCEFCGGAING</sequence>
<dbReference type="EMBL" id="JAKNJB010000014">
    <property type="protein sequence ID" value="MCG4527288.1"/>
    <property type="molecule type" value="Genomic_DNA"/>
</dbReference>
<dbReference type="Proteomes" id="UP001200313">
    <property type="component" value="Unassembled WGS sequence"/>
</dbReference>
<dbReference type="RefSeq" id="WP_238074044.1">
    <property type="nucleotide sequence ID" value="NZ_JAKNJB010000014.1"/>
</dbReference>
<evidence type="ECO:0000259" key="2">
    <source>
        <dbReference type="Pfam" id="PF14471"/>
    </source>
</evidence>
<keyword evidence="4" id="KW-1185">Reference proteome</keyword>